<dbReference type="EMBL" id="FQ790347">
    <property type="protein sequence ID" value="CCD53455.1"/>
    <property type="molecule type" value="Genomic_DNA"/>
</dbReference>
<protein>
    <submittedName>
        <fullName evidence="2">Uncharacterized protein</fullName>
    </submittedName>
</protein>
<dbReference type="Proteomes" id="UP000008177">
    <property type="component" value="Unplaced contigs"/>
</dbReference>
<reference evidence="3" key="1">
    <citation type="journal article" date="2011" name="PLoS Genet.">
        <title>Genomic analysis of the necrotrophic fungal pathogens Sclerotinia sclerotiorum and Botrytis cinerea.</title>
        <authorList>
            <person name="Amselem J."/>
            <person name="Cuomo C.A."/>
            <person name="van Kan J.A."/>
            <person name="Viaud M."/>
            <person name="Benito E.P."/>
            <person name="Couloux A."/>
            <person name="Coutinho P.M."/>
            <person name="de Vries R.P."/>
            <person name="Dyer P.S."/>
            <person name="Fillinger S."/>
            <person name="Fournier E."/>
            <person name="Gout L."/>
            <person name="Hahn M."/>
            <person name="Kohn L."/>
            <person name="Lapalu N."/>
            <person name="Plummer K.M."/>
            <person name="Pradier J.M."/>
            <person name="Quevillon E."/>
            <person name="Sharon A."/>
            <person name="Simon A."/>
            <person name="ten Have A."/>
            <person name="Tudzynski B."/>
            <person name="Tudzynski P."/>
            <person name="Wincker P."/>
            <person name="Andrew M."/>
            <person name="Anthouard V."/>
            <person name="Beever R.E."/>
            <person name="Beffa R."/>
            <person name="Benoit I."/>
            <person name="Bouzid O."/>
            <person name="Brault B."/>
            <person name="Chen Z."/>
            <person name="Choquer M."/>
            <person name="Collemare J."/>
            <person name="Cotton P."/>
            <person name="Danchin E.G."/>
            <person name="Da Silva C."/>
            <person name="Gautier A."/>
            <person name="Giraud C."/>
            <person name="Giraud T."/>
            <person name="Gonzalez C."/>
            <person name="Grossetete S."/>
            <person name="Guldener U."/>
            <person name="Henrissat B."/>
            <person name="Howlett B.J."/>
            <person name="Kodira C."/>
            <person name="Kretschmer M."/>
            <person name="Lappartient A."/>
            <person name="Leroch M."/>
            <person name="Levis C."/>
            <person name="Mauceli E."/>
            <person name="Neuveglise C."/>
            <person name="Oeser B."/>
            <person name="Pearson M."/>
            <person name="Poulain J."/>
            <person name="Poussereau N."/>
            <person name="Quesneville H."/>
            <person name="Rascle C."/>
            <person name="Schumacher J."/>
            <person name="Segurens B."/>
            <person name="Sexton A."/>
            <person name="Silva E."/>
            <person name="Sirven C."/>
            <person name="Soanes D.M."/>
            <person name="Talbot N.J."/>
            <person name="Templeton M."/>
            <person name="Yandava C."/>
            <person name="Yarden O."/>
            <person name="Zeng Q."/>
            <person name="Rollins J.A."/>
            <person name="Lebrun M.H."/>
            <person name="Dickman M."/>
        </authorList>
    </citation>
    <scope>NUCLEOTIDE SEQUENCE [LARGE SCALE GENOMIC DNA]</scope>
    <source>
        <strain evidence="3">T4</strain>
    </source>
</reference>
<evidence type="ECO:0000313" key="2">
    <source>
        <dbReference type="EMBL" id="CCD53455.1"/>
    </source>
</evidence>
<feature type="chain" id="PRO_5003440631" evidence="1">
    <location>
        <begin position="17"/>
        <end position="33"/>
    </location>
</feature>
<evidence type="ECO:0000313" key="3">
    <source>
        <dbReference type="Proteomes" id="UP000008177"/>
    </source>
</evidence>
<name>G2YPA7_BOTF4</name>
<evidence type="ECO:0000256" key="1">
    <source>
        <dbReference type="SAM" id="SignalP"/>
    </source>
</evidence>
<dbReference type="AlphaFoldDB" id="G2YPA7"/>
<dbReference type="InParanoid" id="G2YPA7"/>
<accession>G2YPA7</accession>
<gene>
    <name evidence="2" type="ORF">BofuT4_uP135000.1</name>
</gene>
<keyword evidence="1" id="KW-0732">Signal</keyword>
<dbReference type="HOGENOM" id="CLU_3384684_0_0_1"/>
<proteinExistence type="predicted"/>
<feature type="signal peptide" evidence="1">
    <location>
        <begin position="1"/>
        <end position="16"/>
    </location>
</feature>
<organism evidence="2 3">
    <name type="scientific">Botryotinia fuckeliana (strain T4)</name>
    <name type="common">Noble rot fungus</name>
    <name type="synonym">Botrytis cinerea</name>
    <dbReference type="NCBI Taxonomy" id="999810"/>
    <lineage>
        <taxon>Eukaryota</taxon>
        <taxon>Fungi</taxon>
        <taxon>Dikarya</taxon>
        <taxon>Ascomycota</taxon>
        <taxon>Pezizomycotina</taxon>
        <taxon>Leotiomycetes</taxon>
        <taxon>Helotiales</taxon>
        <taxon>Sclerotiniaceae</taxon>
        <taxon>Botrytis</taxon>
    </lineage>
</organism>
<sequence>MFMRLSVVVGVFGVLGDDPCRYCKIPDPRNQVH</sequence>